<dbReference type="STRING" id="325452.A0A3R7KJT7"/>
<dbReference type="Proteomes" id="UP000792063">
    <property type="component" value="Unassembled WGS sequence"/>
</dbReference>
<dbReference type="EMBL" id="MAYM02001071">
    <property type="protein sequence ID" value="RLN27074.1"/>
    <property type="molecule type" value="Genomic_DNA"/>
</dbReference>
<name>A0A3R7KJT7_9STRA</name>
<proteinExistence type="predicted"/>
<sequence length="74" mass="8461">MDVFRSNRRCPVEEAVPYFPTAFVPFCTLKSNLVVSIPKDIVDKFKNKDPTWRANDNRAIIQSVLTTVAMSEKN</sequence>
<reference evidence="1" key="1">
    <citation type="journal article" date="2015" name="Genom Data">
        <title>Genome sequences of six Phytophthora species associated with forests in New Zealand.</title>
        <authorList>
            <person name="Studholme D.J."/>
            <person name="McDougal R.L."/>
            <person name="Sambles C."/>
            <person name="Hansen E."/>
            <person name="Hardy G."/>
            <person name="Grant M."/>
            <person name="Ganley R.J."/>
            <person name="Williams N.M."/>
        </authorList>
    </citation>
    <scope>NUCLEOTIDE SEQUENCE</scope>
    <source>
        <strain evidence="2">NZFS 2646</strain>
        <strain evidence="1">NZFS 3630</strain>
    </source>
</reference>
<dbReference type="Proteomes" id="UP000285883">
    <property type="component" value="Unassembled WGS sequence"/>
</dbReference>
<keyword evidence="5" id="KW-1185">Reference proteome</keyword>
<evidence type="ECO:0000313" key="4">
    <source>
        <dbReference type="EMBL" id="RLN80144.1"/>
    </source>
</evidence>
<dbReference type="EMBL" id="MBDN02000119">
    <property type="protein sequence ID" value="RLN80144.1"/>
    <property type="molecule type" value="Genomic_DNA"/>
</dbReference>
<evidence type="ECO:0000313" key="6">
    <source>
        <dbReference type="Proteomes" id="UP000285883"/>
    </source>
</evidence>
<comment type="caution">
    <text evidence="4">The sequence shown here is derived from an EMBL/GenBank/DDBJ whole genome shotgun (WGS) entry which is preliminary data.</text>
</comment>
<gene>
    <name evidence="3" type="ORF">BBI17_002493</name>
    <name evidence="4" type="ORF">BBO99_00004724</name>
    <name evidence="2" type="ORF">JM16_001816</name>
    <name evidence="1" type="ORF">JM18_009049</name>
</gene>
<evidence type="ECO:0000313" key="1">
    <source>
        <dbReference type="EMBL" id="KAG2508784.1"/>
    </source>
</evidence>
<organism evidence="4 5">
    <name type="scientific">Phytophthora kernoviae</name>
    <dbReference type="NCBI Taxonomy" id="325452"/>
    <lineage>
        <taxon>Eukaryota</taxon>
        <taxon>Sar</taxon>
        <taxon>Stramenopiles</taxon>
        <taxon>Oomycota</taxon>
        <taxon>Peronosporomycetes</taxon>
        <taxon>Peronosporales</taxon>
        <taxon>Peronosporaceae</taxon>
        <taxon>Phytophthora</taxon>
    </lineage>
</organism>
<reference evidence="1" key="3">
    <citation type="submission" date="2020-06" db="EMBL/GenBank/DDBJ databases">
        <authorList>
            <person name="Studholme D.J."/>
        </authorList>
    </citation>
    <scope>NUCLEOTIDE SEQUENCE</scope>
    <source>
        <strain evidence="2">NZFS 2646</strain>
        <strain evidence="1">NZFS 3630</strain>
    </source>
</reference>
<evidence type="ECO:0000313" key="5">
    <source>
        <dbReference type="Proteomes" id="UP000285624"/>
    </source>
</evidence>
<accession>A0A3R7KJT7</accession>
<reference evidence="5 6" key="2">
    <citation type="submission" date="2018-07" db="EMBL/GenBank/DDBJ databases">
        <title>Genome sequencing of oomycete isolates from Chile give support for New Zealand origin for Phytophthora kernoviae and make available the first Nothophytophthora sp. genome.</title>
        <authorList>
            <person name="Studholme D.J."/>
            <person name="Sanfuentes E."/>
            <person name="Panda P."/>
            <person name="Hill R."/>
            <person name="Sambles C."/>
            <person name="Grant M."/>
            <person name="Williams N.M."/>
            <person name="Mcdougal R.L."/>
        </authorList>
    </citation>
    <scope>NUCLEOTIDE SEQUENCE [LARGE SCALE GENOMIC DNA]</scope>
    <source>
        <strain evidence="3">Chile2</strain>
        <strain evidence="4">Chile4</strain>
    </source>
</reference>
<dbReference type="AlphaFoldDB" id="A0A3R7KJT7"/>
<dbReference type="Proteomes" id="UP000285624">
    <property type="component" value="Unassembled WGS sequence"/>
</dbReference>
<evidence type="ECO:0000313" key="2">
    <source>
        <dbReference type="EMBL" id="KAG2529295.1"/>
    </source>
</evidence>
<dbReference type="EMBL" id="JPWV03000030">
    <property type="protein sequence ID" value="KAG2529295.1"/>
    <property type="molecule type" value="Genomic_DNA"/>
</dbReference>
<protein>
    <submittedName>
        <fullName evidence="4">Uncharacterized protein</fullName>
    </submittedName>
</protein>
<dbReference type="Proteomes" id="UP000785171">
    <property type="component" value="Unassembled WGS sequence"/>
</dbReference>
<evidence type="ECO:0000313" key="3">
    <source>
        <dbReference type="EMBL" id="RLN27074.1"/>
    </source>
</evidence>
<dbReference type="EMBL" id="JPWU03000667">
    <property type="protein sequence ID" value="KAG2508784.1"/>
    <property type="molecule type" value="Genomic_DNA"/>
</dbReference>